<evidence type="ECO:0000259" key="1">
    <source>
        <dbReference type="PROSITE" id="PS51819"/>
    </source>
</evidence>
<proteinExistence type="predicted"/>
<dbReference type="OrthoDB" id="9800438at2"/>
<dbReference type="InterPro" id="IPR004360">
    <property type="entry name" value="Glyas_Fos-R_dOase_dom"/>
</dbReference>
<protein>
    <submittedName>
        <fullName evidence="2">Glyoxalase/bleomycin resistance/extradiol dioxygenase family protein</fullName>
    </submittedName>
</protein>
<dbReference type="Pfam" id="PF00903">
    <property type="entry name" value="Glyoxalase"/>
    <property type="match status" value="1"/>
</dbReference>
<gene>
    <name evidence="2" type="ORF">CXZ10_01110</name>
</gene>
<dbReference type="PROSITE" id="PS51819">
    <property type="entry name" value="VOC"/>
    <property type="match status" value="1"/>
</dbReference>
<reference evidence="2 3" key="1">
    <citation type="submission" date="2017-12" db="EMBL/GenBank/DDBJ databases">
        <title>Anaerobic carbon monoxide metabolism by Pleomorphomonas carboxyditropha sp. nov., a new mesophilic hydrogenogenic carboxidotroph.</title>
        <authorList>
            <person name="Esquivel-Elizondo S."/>
            <person name="Krajmalnik-Brown R."/>
        </authorList>
    </citation>
    <scope>NUCLEOTIDE SEQUENCE [LARGE SCALE GENOMIC DNA]</scope>
    <source>
        <strain evidence="2 3">R5-392</strain>
    </source>
</reference>
<sequence>MRLAHVALWTLDLDAAAAFWRRCFDAEVGDVYESRNRPGFRSRFARLPDGAAVELMTGPWVEPMAPAERVGWDHVAVSLESEAAVDALAARCKADGCLLSGPRWTGDGYYEAVIAAPDGTRIEITS</sequence>
<feature type="domain" description="VOC" evidence="1">
    <location>
        <begin position="2"/>
        <end position="126"/>
    </location>
</feature>
<dbReference type="InterPro" id="IPR051332">
    <property type="entry name" value="Fosfomycin_Res_Enzymes"/>
</dbReference>
<keyword evidence="2" id="KW-0560">Oxidoreductase</keyword>
<organism evidence="2 3">
    <name type="scientific">Pleomorphomonas diazotrophica</name>
    <dbReference type="NCBI Taxonomy" id="1166257"/>
    <lineage>
        <taxon>Bacteria</taxon>
        <taxon>Pseudomonadati</taxon>
        <taxon>Pseudomonadota</taxon>
        <taxon>Alphaproteobacteria</taxon>
        <taxon>Hyphomicrobiales</taxon>
        <taxon>Pleomorphomonadaceae</taxon>
        <taxon>Pleomorphomonas</taxon>
    </lineage>
</organism>
<evidence type="ECO:0000313" key="2">
    <source>
        <dbReference type="EMBL" id="PKR91045.1"/>
    </source>
</evidence>
<dbReference type="SUPFAM" id="SSF54593">
    <property type="entry name" value="Glyoxalase/Bleomycin resistance protein/Dihydroxybiphenyl dioxygenase"/>
    <property type="match status" value="1"/>
</dbReference>
<dbReference type="PANTHER" id="PTHR36113">
    <property type="entry name" value="LYASE, PUTATIVE-RELATED-RELATED"/>
    <property type="match status" value="1"/>
</dbReference>
<evidence type="ECO:0000313" key="3">
    <source>
        <dbReference type="Proteomes" id="UP000233491"/>
    </source>
</evidence>
<dbReference type="AlphaFoldDB" id="A0A1I4VDM9"/>
<dbReference type="EMBL" id="PJNW01000002">
    <property type="protein sequence ID" value="PKR91045.1"/>
    <property type="molecule type" value="Genomic_DNA"/>
</dbReference>
<dbReference type="PANTHER" id="PTHR36113:SF1">
    <property type="entry name" value="GLYOXALASE_BLEOMYCIN RESISTANCE PROTEIN_DIOXYGENASE"/>
    <property type="match status" value="1"/>
</dbReference>
<comment type="caution">
    <text evidence="2">The sequence shown here is derived from an EMBL/GenBank/DDBJ whole genome shotgun (WGS) entry which is preliminary data.</text>
</comment>
<accession>A0A1I4VDM9</accession>
<dbReference type="Gene3D" id="3.10.180.10">
    <property type="entry name" value="2,3-Dihydroxybiphenyl 1,2-Dioxygenase, domain 1"/>
    <property type="match status" value="1"/>
</dbReference>
<dbReference type="InterPro" id="IPR037523">
    <property type="entry name" value="VOC_core"/>
</dbReference>
<keyword evidence="3" id="KW-1185">Reference proteome</keyword>
<name>A0A1I4VDM9_9HYPH</name>
<dbReference type="Proteomes" id="UP000233491">
    <property type="component" value="Unassembled WGS sequence"/>
</dbReference>
<dbReference type="GO" id="GO:0051213">
    <property type="term" value="F:dioxygenase activity"/>
    <property type="evidence" value="ECO:0007669"/>
    <property type="project" value="UniProtKB-KW"/>
</dbReference>
<dbReference type="InterPro" id="IPR029068">
    <property type="entry name" value="Glyas_Bleomycin-R_OHBP_Dase"/>
</dbReference>
<keyword evidence="2" id="KW-0223">Dioxygenase</keyword>